<keyword evidence="3" id="KW-1185">Reference proteome</keyword>
<dbReference type="PANTHER" id="PTHR43433:SF5">
    <property type="entry name" value="AB HYDROLASE-1 DOMAIN-CONTAINING PROTEIN"/>
    <property type="match status" value="1"/>
</dbReference>
<dbReference type="InterPro" id="IPR000073">
    <property type="entry name" value="AB_hydrolase_1"/>
</dbReference>
<dbReference type="Proteomes" id="UP000321949">
    <property type="component" value="Unassembled WGS sequence"/>
</dbReference>
<keyword evidence="2" id="KW-0378">Hydrolase</keyword>
<evidence type="ECO:0000313" key="3">
    <source>
        <dbReference type="Proteomes" id="UP000321949"/>
    </source>
</evidence>
<evidence type="ECO:0000313" key="2">
    <source>
        <dbReference type="EMBL" id="TXK14950.1"/>
    </source>
</evidence>
<dbReference type="OrthoDB" id="63519at2"/>
<protein>
    <submittedName>
        <fullName evidence="2">Alpha/beta hydrolase</fullName>
    </submittedName>
</protein>
<dbReference type="InterPro" id="IPR050471">
    <property type="entry name" value="AB_hydrolase"/>
</dbReference>
<evidence type="ECO:0000259" key="1">
    <source>
        <dbReference type="Pfam" id="PF00561"/>
    </source>
</evidence>
<dbReference type="RefSeq" id="WP_147049779.1">
    <property type="nucleotide sequence ID" value="NZ_BKAH01000003.1"/>
</dbReference>
<dbReference type="InterPro" id="IPR029058">
    <property type="entry name" value="AB_hydrolase_fold"/>
</dbReference>
<feature type="domain" description="AB hydrolase-1" evidence="1">
    <location>
        <begin position="21"/>
        <end position="128"/>
    </location>
</feature>
<comment type="caution">
    <text evidence="2">The sequence shown here is derived from an EMBL/GenBank/DDBJ whole genome shotgun (WGS) entry which is preliminary data.</text>
</comment>
<gene>
    <name evidence="2" type="ORF">FVP74_00545</name>
</gene>
<proteinExistence type="predicted"/>
<name>A0A5C8I8C8_9MICO</name>
<dbReference type="SUPFAM" id="SSF53474">
    <property type="entry name" value="alpha/beta-Hydrolases"/>
    <property type="match status" value="1"/>
</dbReference>
<dbReference type="AlphaFoldDB" id="A0A5C8I8C8"/>
<dbReference type="PANTHER" id="PTHR43433">
    <property type="entry name" value="HYDROLASE, ALPHA/BETA FOLD FAMILY PROTEIN"/>
    <property type="match status" value="1"/>
</dbReference>
<dbReference type="GO" id="GO:0016787">
    <property type="term" value="F:hydrolase activity"/>
    <property type="evidence" value="ECO:0007669"/>
    <property type="project" value="UniProtKB-KW"/>
</dbReference>
<dbReference type="Pfam" id="PF00561">
    <property type="entry name" value="Abhydrolase_1"/>
    <property type="match status" value="1"/>
</dbReference>
<accession>A0A5C8I8C8</accession>
<reference evidence="2 3" key="1">
    <citation type="submission" date="2019-08" db="EMBL/GenBank/DDBJ databases">
        <authorList>
            <person name="Dong K."/>
        </authorList>
    </citation>
    <scope>NUCLEOTIDE SEQUENCE [LARGE SCALE GENOMIC DNA]</scope>
    <source>
        <strain evidence="2 3">K-1</strain>
    </source>
</reference>
<sequence>MPRFRVDDAAIDYRIAGQTGPLVVQLHGLTSSRARDAEMGLDLVRALRGHRVLKYDARGHGSSTGTREQASYRWDRLAVDLLALLDHVAPGESVHAIGPSMGTGTLLHAAARDPDRFASFTFALPPTAWGTREAQAEGYRASADLIEEHGIEAFIEQGGTAPVPPALADAPITYPEVSEALLPTIMRAAAASDFPDPAAVAAIRIPTLILAWTGDPSHPLRTATRLHELIGGSRLVVARTPYGVMAWPGLFAEHVITAAT</sequence>
<organism evidence="2 3">
    <name type="scientific">Microbacterium saccharophilum</name>
    <dbReference type="NCBI Taxonomy" id="1213358"/>
    <lineage>
        <taxon>Bacteria</taxon>
        <taxon>Bacillati</taxon>
        <taxon>Actinomycetota</taxon>
        <taxon>Actinomycetes</taxon>
        <taxon>Micrococcales</taxon>
        <taxon>Microbacteriaceae</taxon>
        <taxon>Microbacterium</taxon>
    </lineage>
</organism>
<dbReference type="Gene3D" id="3.40.50.1820">
    <property type="entry name" value="alpha/beta hydrolase"/>
    <property type="match status" value="1"/>
</dbReference>
<dbReference type="EMBL" id="VRSX01000001">
    <property type="protein sequence ID" value="TXK14950.1"/>
    <property type="molecule type" value="Genomic_DNA"/>
</dbReference>